<dbReference type="Gene3D" id="1.20.1530.20">
    <property type="match status" value="1"/>
</dbReference>
<feature type="transmembrane region" description="Helical" evidence="10">
    <location>
        <begin position="292"/>
        <end position="313"/>
    </location>
</feature>
<feature type="transmembrane region" description="Helical" evidence="10">
    <location>
        <begin position="53"/>
        <end position="70"/>
    </location>
</feature>
<dbReference type="InterPro" id="IPR006153">
    <property type="entry name" value="Cation/H_exchanger_TM"/>
</dbReference>
<evidence type="ECO:0000256" key="9">
    <source>
        <dbReference type="ARBA" id="ARBA00023201"/>
    </source>
</evidence>
<comment type="caution">
    <text evidence="12">The sequence shown here is derived from an EMBL/GenBank/DDBJ whole genome shotgun (WGS) entry which is preliminary data.</text>
</comment>
<dbReference type="GO" id="GO:0051453">
    <property type="term" value="P:regulation of intracellular pH"/>
    <property type="evidence" value="ECO:0007669"/>
    <property type="project" value="TreeGrafter"/>
</dbReference>
<keyword evidence="13" id="KW-1185">Reference proteome</keyword>
<feature type="transmembrane region" description="Helical" evidence="10">
    <location>
        <begin position="358"/>
        <end position="375"/>
    </location>
</feature>
<evidence type="ECO:0000313" key="13">
    <source>
        <dbReference type="Proteomes" id="UP000240509"/>
    </source>
</evidence>
<feature type="domain" description="Cation/H+ exchanger transmembrane" evidence="11">
    <location>
        <begin position="31"/>
        <end position="412"/>
    </location>
</feature>
<dbReference type="PANTHER" id="PTHR10110:SF86">
    <property type="entry name" value="SODIUM_HYDROGEN EXCHANGER 7"/>
    <property type="match status" value="1"/>
</dbReference>
<dbReference type="Proteomes" id="UP000240509">
    <property type="component" value="Unassembled WGS sequence"/>
</dbReference>
<keyword evidence="6" id="KW-0915">Sodium</keyword>
<keyword evidence="3" id="KW-1003">Cell membrane</keyword>
<evidence type="ECO:0000256" key="6">
    <source>
        <dbReference type="ARBA" id="ARBA00023053"/>
    </source>
</evidence>
<dbReference type="GO" id="GO:0098719">
    <property type="term" value="P:sodium ion import across plasma membrane"/>
    <property type="evidence" value="ECO:0007669"/>
    <property type="project" value="TreeGrafter"/>
</dbReference>
<feature type="transmembrane region" description="Helical" evidence="10">
    <location>
        <begin position="25"/>
        <end position="41"/>
    </location>
</feature>
<dbReference type="EMBL" id="PZJJ01000010">
    <property type="protein sequence ID" value="PTL39051.1"/>
    <property type="molecule type" value="Genomic_DNA"/>
</dbReference>
<evidence type="ECO:0000259" key="11">
    <source>
        <dbReference type="Pfam" id="PF00999"/>
    </source>
</evidence>
<evidence type="ECO:0000256" key="1">
    <source>
        <dbReference type="ARBA" id="ARBA00004651"/>
    </source>
</evidence>
<feature type="transmembrane region" description="Helical" evidence="10">
    <location>
        <begin position="208"/>
        <end position="226"/>
    </location>
</feature>
<sequence length="417" mass="46117">MQNWLELLHTQYLERKGGIIMLQEAYPYLILLFIGYLVYTLDKKKETFPAPPMLVLIGLALSVIPIFSQLTISEEFIYHVMLPALLFVSAYQFPVSMLNRYKSMIISLSTIGIIVAILLTGLTIYAAAGFFVSLSFAAALLIAVILTPTDPVSVVNILSADLNDELVTSVVEGESMINDGTSIVAFTLILSWYTHQQPPGFVEAGTELLYVSLGGIAIGLAGGWLFSQAVHFTHEQSYQIMLSIILAYAVFFLAEAVHVSGVLAVVTAGLVLSRTFYQSKKETHFREALDDFWEILELSILSLLFLMIGILAAPTLLHSYWLLVVILFLFMLLFRWITVEGVLLLTPSRHPSSRKERFLISISGVKGAISVYLILKVQETGGSGSEIITAISFSIIILSLLLQSFAIHPLAKYIVKK</sequence>
<dbReference type="GO" id="GO:0005886">
    <property type="term" value="C:plasma membrane"/>
    <property type="evidence" value="ECO:0007669"/>
    <property type="project" value="UniProtKB-SubCell"/>
</dbReference>
<dbReference type="GO" id="GO:0015385">
    <property type="term" value="F:sodium:proton antiporter activity"/>
    <property type="evidence" value="ECO:0007669"/>
    <property type="project" value="InterPro"/>
</dbReference>
<evidence type="ECO:0000313" key="12">
    <source>
        <dbReference type="EMBL" id="PTL39051.1"/>
    </source>
</evidence>
<dbReference type="PRINTS" id="PR01988">
    <property type="entry name" value="EXPORTERBACE"/>
</dbReference>
<reference evidence="12 13" key="1">
    <citation type="submission" date="2018-03" db="EMBL/GenBank/DDBJ databases">
        <title>Alkalicoccus saliphilus sp. nov., isolated from a mineral pool.</title>
        <authorList>
            <person name="Zhao B."/>
        </authorList>
    </citation>
    <scope>NUCLEOTIDE SEQUENCE [LARGE SCALE GENOMIC DNA]</scope>
    <source>
        <strain evidence="12 13">6AG</strain>
    </source>
</reference>
<keyword evidence="8 10" id="KW-0472">Membrane</keyword>
<evidence type="ECO:0000256" key="7">
    <source>
        <dbReference type="ARBA" id="ARBA00023065"/>
    </source>
</evidence>
<gene>
    <name evidence="12" type="ORF">C6Y45_07670</name>
</gene>
<name>A0A2T4U6N2_9BACI</name>
<evidence type="ECO:0000256" key="4">
    <source>
        <dbReference type="ARBA" id="ARBA00022692"/>
    </source>
</evidence>
<feature type="transmembrane region" description="Helical" evidence="10">
    <location>
        <begin position="319"/>
        <end position="337"/>
    </location>
</feature>
<dbReference type="Pfam" id="PF00999">
    <property type="entry name" value="Na_H_Exchanger"/>
    <property type="match status" value="1"/>
</dbReference>
<keyword evidence="2" id="KW-0813">Transport</keyword>
<dbReference type="InterPro" id="IPR022324">
    <property type="entry name" value="Bacilysin_exporter_BacE_put"/>
</dbReference>
<dbReference type="AlphaFoldDB" id="A0A2T4U6N2"/>
<evidence type="ECO:0000256" key="5">
    <source>
        <dbReference type="ARBA" id="ARBA00022989"/>
    </source>
</evidence>
<keyword evidence="9" id="KW-0739">Sodium transport</keyword>
<accession>A0A2T4U6N2</accession>
<proteinExistence type="predicted"/>
<evidence type="ECO:0000256" key="8">
    <source>
        <dbReference type="ARBA" id="ARBA00023136"/>
    </source>
</evidence>
<feature type="transmembrane region" description="Helical" evidence="10">
    <location>
        <begin position="238"/>
        <end position="271"/>
    </location>
</feature>
<feature type="transmembrane region" description="Helical" evidence="10">
    <location>
        <begin position="387"/>
        <end position="407"/>
    </location>
</feature>
<feature type="transmembrane region" description="Helical" evidence="10">
    <location>
        <begin position="105"/>
        <end position="124"/>
    </location>
</feature>
<keyword evidence="4 10" id="KW-0812">Transmembrane</keyword>
<dbReference type="InterPro" id="IPR018422">
    <property type="entry name" value="Cation/H_exchanger_CPA1"/>
</dbReference>
<keyword evidence="7" id="KW-0406">Ion transport</keyword>
<protein>
    <submittedName>
        <fullName evidence="12">Sodium:proton antiporter</fullName>
    </submittedName>
</protein>
<dbReference type="GO" id="GO:0015386">
    <property type="term" value="F:potassium:proton antiporter activity"/>
    <property type="evidence" value="ECO:0007669"/>
    <property type="project" value="TreeGrafter"/>
</dbReference>
<comment type="subcellular location">
    <subcellularLocation>
        <location evidence="1">Cell membrane</location>
        <topology evidence="1">Multi-pass membrane protein</topology>
    </subcellularLocation>
</comment>
<keyword evidence="5 10" id="KW-1133">Transmembrane helix</keyword>
<evidence type="ECO:0000256" key="3">
    <source>
        <dbReference type="ARBA" id="ARBA00022475"/>
    </source>
</evidence>
<feature type="transmembrane region" description="Helical" evidence="10">
    <location>
        <begin position="130"/>
        <end position="149"/>
    </location>
</feature>
<evidence type="ECO:0000256" key="2">
    <source>
        <dbReference type="ARBA" id="ARBA00022448"/>
    </source>
</evidence>
<organism evidence="12 13">
    <name type="scientific">Alkalicoccus saliphilus</name>
    <dbReference type="NCBI Taxonomy" id="200989"/>
    <lineage>
        <taxon>Bacteria</taxon>
        <taxon>Bacillati</taxon>
        <taxon>Bacillota</taxon>
        <taxon>Bacilli</taxon>
        <taxon>Bacillales</taxon>
        <taxon>Bacillaceae</taxon>
        <taxon>Alkalicoccus</taxon>
    </lineage>
</organism>
<dbReference type="InterPro" id="IPR038770">
    <property type="entry name" value="Na+/solute_symporter_sf"/>
</dbReference>
<evidence type="ECO:0000256" key="10">
    <source>
        <dbReference type="SAM" id="Phobius"/>
    </source>
</evidence>
<feature type="transmembrane region" description="Helical" evidence="10">
    <location>
        <begin position="76"/>
        <end position="93"/>
    </location>
</feature>
<dbReference type="PANTHER" id="PTHR10110">
    <property type="entry name" value="SODIUM/HYDROGEN EXCHANGER"/>
    <property type="match status" value="1"/>
</dbReference>